<sequence>MRKNVIRQIRRNPARSMRKMAKQMKTSKESMRRLARHDIGMEAYKIQKHQLLTTQTKQKRPLRSKAMLLRFTGGLHKQIIFSDEKLFTVEQSLNKQNYRILALSKDALPQDTFRVFRTQKPMSVMVWAGAESICEDQNTAQSSPTNVHKDLEEVYKDTVHPYSTVVDWARRFGEGRVSIEDGARIGRPVSRASDKNILEVSVLLEEDTHITLVEIADAVGIPMGTAQAIVHDNVKFRKICA</sequence>
<dbReference type="PANTHER" id="PTHR46068">
    <property type="entry name" value="PROTEIN CBG27172"/>
    <property type="match status" value="1"/>
</dbReference>
<dbReference type="InterPro" id="IPR036397">
    <property type="entry name" value="RNaseH_sf"/>
</dbReference>
<keyword evidence="2" id="KW-1185">Reference proteome</keyword>
<evidence type="ECO:0000313" key="1">
    <source>
        <dbReference type="EMBL" id="KAI6647104.1"/>
    </source>
</evidence>
<name>A0AAV7JF88_9METZ</name>
<dbReference type="GO" id="GO:0003676">
    <property type="term" value="F:nucleic acid binding"/>
    <property type="evidence" value="ECO:0007669"/>
    <property type="project" value="InterPro"/>
</dbReference>
<dbReference type="Gene3D" id="3.30.420.10">
    <property type="entry name" value="Ribonuclease H-like superfamily/Ribonuclease H"/>
    <property type="match status" value="1"/>
</dbReference>
<dbReference type="Proteomes" id="UP001165289">
    <property type="component" value="Unassembled WGS sequence"/>
</dbReference>
<accession>A0AAV7JF88</accession>
<protein>
    <submittedName>
        <fullName evidence="1">Uncharacterized protein</fullName>
    </submittedName>
</protein>
<reference evidence="1 2" key="1">
    <citation type="journal article" date="2023" name="BMC Biol.">
        <title>The compact genome of the sponge Oopsacas minuta (Hexactinellida) is lacking key metazoan core genes.</title>
        <authorList>
            <person name="Santini S."/>
            <person name="Schenkelaars Q."/>
            <person name="Jourda C."/>
            <person name="Duchesne M."/>
            <person name="Belahbib H."/>
            <person name="Rocher C."/>
            <person name="Selva M."/>
            <person name="Riesgo A."/>
            <person name="Vervoort M."/>
            <person name="Leys S.P."/>
            <person name="Kodjabachian L."/>
            <person name="Le Bivic A."/>
            <person name="Borchiellini C."/>
            <person name="Claverie J.M."/>
            <person name="Renard E."/>
        </authorList>
    </citation>
    <scope>NUCLEOTIDE SEQUENCE [LARGE SCALE GENOMIC DNA]</scope>
    <source>
        <strain evidence="1">SPO-2</strain>
    </source>
</reference>
<organism evidence="1 2">
    <name type="scientific">Oopsacas minuta</name>
    <dbReference type="NCBI Taxonomy" id="111878"/>
    <lineage>
        <taxon>Eukaryota</taxon>
        <taxon>Metazoa</taxon>
        <taxon>Porifera</taxon>
        <taxon>Hexactinellida</taxon>
        <taxon>Hexasterophora</taxon>
        <taxon>Lyssacinosida</taxon>
        <taxon>Leucopsacidae</taxon>
        <taxon>Oopsacas</taxon>
    </lineage>
</organism>
<gene>
    <name evidence="1" type="ORF">LOD99_8941</name>
</gene>
<dbReference type="AlphaFoldDB" id="A0AAV7JF88"/>
<dbReference type="PANTHER" id="PTHR46068:SF1">
    <property type="entry name" value="TRANSPOSASE IS30-LIKE HTH DOMAIN-CONTAINING PROTEIN"/>
    <property type="match status" value="1"/>
</dbReference>
<evidence type="ECO:0000313" key="2">
    <source>
        <dbReference type="Proteomes" id="UP001165289"/>
    </source>
</evidence>
<comment type="caution">
    <text evidence="1">The sequence shown here is derived from an EMBL/GenBank/DDBJ whole genome shotgun (WGS) entry which is preliminary data.</text>
</comment>
<proteinExistence type="predicted"/>
<dbReference type="EMBL" id="JAKMXF010000346">
    <property type="protein sequence ID" value="KAI6647104.1"/>
    <property type="molecule type" value="Genomic_DNA"/>
</dbReference>